<evidence type="ECO:0000313" key="2">
    <source>
        <dbReference type="Proteomes" id="UP000053647"/>
    </source>
</evidence>
<reference evidence="1 2" key="1">
    <citation type="submission" date="2014-06" db="EMBL/GenBank/DDBJ databases">
        <authorList>
            <consortium name="DOE Joint Genome Institute"/>
            <person name="Kuo A."/>
            <person name="Kohler A."/>
            <person name="Nagy L.G."/>
            <person name="Floudas D."/>
            <person name="Copeland A."/>
            <person name="Barry K.W."/>
            <person name="Cichocki N."/>
            <person name="Veneault-Fourrey C."/>
            <person name="LaButti K."/>
            <person name="Lindquist E.A."/>
            <person name="Lipzen A."/>
            <person name="Lundell T."/>
            <person name="Morin E."/>
            <person name="Murat C."/>
            <person name="Sun H."/>
            <person name="Tunlid A."/>
            <person name="Henrissat B."/>
            <person name="Grigoriev I.V."/>
            <person name="Hibbett D.S."/>
            <person name="Martin F."/>
            <person name="Nordberg H.P."/>
            <person name="Cantor M.N."/>
            <person name="Hua S.X."/>
        </authorList>
    </citation>
    <scope>NUCLEOTIDE SEQUENCE [LARGE SCALE GENOMIC DNA]</scope>
    <source>
        <strain evidence="1 2">ATCC 200175</strain>
    </source>
</reference>
<dbReference type="AlphaFoldDB" id="A0A0C9SUB5"/>
<dbReference type="EMBL" id="KN819361">
    <property type="protein sequence ID" value="KIJ12609.1"/>
    <property type="molecule type" value="Genomic_DNA"/>
</dbReference>
<gene>
    <name evidence="1" type="ORF">PAXINDRAFT_14534</name>
</gene>
<sequence length="132" mass="14912">MACIFPLHAHWLSGCIKDFMKRAGDPATSARHQNRQPRIDARTSQHANSVRLDVALIYVRFRSSILSRRHDASSLGSAWALEGQWSVVGEPSAYGATCLYGRRTTDLMLLLKTFNCLPRNVPSDFHRRYPAI</sequence>
<name>A0A0C9SUB5_PAXIN</name>
<keyword evidence="2" id="KW-1185">Reference proteome</keyword>
<dbReference type="HOGENOM" id="CLU_1917709_0_0_1"/>
<proteinExistence type="predicted"/>
<reference evidence="2" key="2">
    <citation type="submission" date="2015-01" db="EMBL/GenBank/DDBJ databases">
        <title>Evolutionary Origins and Diversification of the Mycorrhizal Mutualists.</title>
        <authorList>
            <consortium name="DOE Joint Genome Institute"/>
            <consortium name="Mycorrhizal Genomics Consortium"/>
            <person name="Kohler A."/>
            <person name="Kuo A."/>
            <person name="Nagy L.G."/>
            <person name="Floudas D."/>
            <person name="Copeland A."/>
            <person name="Barry K.W."/>
            <person name="Cichocki N."/>
            <person name="Veneault-Fourrey C."/>
            <person name="LaButti K."/>
            <person name="Lindquist E.A."/>
            <person name="Lipzen A."/>
            <person name="Lundell T."/>
            <person name="Morin E."/>
            <person name="Murat C."/>
            <person name="Riley R."/>
            <person name="Ohm R."/>
            <person name="Sun H."/>
            <person name="Tunlid A."/>
            <person name="Henrissat B."/>
            <person name="Grigoriev I.V."/>
            <person name="Hibbett D.S."/>
            <person name="Martin F."/>
        </authorList>
    </citation>
    <scope>NUCLEOTIDE SEQUENCE [LARGE SCALE GENOMIC DNA]</scope>
    <source>
        <strain evidence="2">ATCC 200175</strain>
    </source>
</reference>
<evidence type="ECO:0000313" key="1">
    <source>
        <dbReference type="EMBL" id="KIJ12609.1"/>
    </source>
</evidence>
<accession>A0A0C9SUB5</accession>
<protein>
    <submittedName>
        <fullName evidence="1">Uncharacterized protein</fullName>
    </submittedName>
</protein>
<dbReference type="Proteomes" id="UP000053647">
    <property type="component" value="Unassembled WGS sequence"/>
</dbReference>
<organism evidence="1 2">
    <name type="scientific">Paxillus involutus ATCC 200175</name>
    <dbReference type="NCBI Taxonomy" id="664439"/>
    <lineage>
        <taxon>Eukaryota</taxon>
        <taxon>Fungi</taxon>
        <taxon>Dikarya</taxon>
        <taxon>Basidiomycota</taxon>
        <taxon>Agaricomycotina</taxon>
        <taxon>Agaricomycetes</taxon>
        <taxon>Agaricomycetidae</taxon>
        <taxon>Boletales</taxon>
        <taxon>Paxilineae</taxon>
        <taxon>Paxillaceae</taxon>
        <taxon>Paxillus</taxon>
    </lineage>
</organism>